<evidence type="ECO:0000313" key="8">
    <source>
        <dbReference type="Proteomes" id="UP001596189"/>
    </source>
</evidence>
<keyword evidence="3 5" id="KW-1133">Transmembrane helix</keyword>
<evidence type="ECO:0000259" key="6">
    <source>
        <dbReference type="PROSITE" id="PS50885"/>
    </source>
</evidence>
<feature type="non-terminal residue" evidence="7">
    <location>
        <position position="302"/>
    </location>
</feature>
<organism evidence="7 8">
    <name type="scientific">Angustibacter luteus</name>
    <dbReference type="NCBI Taxonomy" id="658456"/>
    <lineage>
        <taxon>Bacteria</taxon>
        <taxon>Bacillati</taxon>
        <taxon>Actinomycetota</taxon>
        <taxon>Actinomycetes</taxon>
        <taxon>Kineosporiales</taxon>
        <taxon>Kineosporiaceae</taxon>
    </lineage>
</organism>
<dbReference type="SUPFAM" id="SSF158472">
    <property type="entry name" value="HAMP domain-like"/>
    <property type="match status" value="1"/>
</dbReference>
<dbReference type="SMART" id="SM00304">
    <property type="entry name" value="HAMP"/>
    <property type="match status" value="1"/>
</dbReference>
<evidence type="ECO:0000256" key="1">
    <source>
        <dbReference type="ARBA" id="ARBA00004141"/>
    </source>
</evidence>
<dbReference type="PANTHER" id="PTHR32089">
    <property type="entry name" value="METHYL-ACCEPTING CHEMOTAXIS PROTEIN MCPB"/>
    <property type="match status" value="1"/>
</dbReference>
<accession>A0ABW1J9U8</accession>
<dbReference type="PROSITE" id="PS50885">
    <property type="entry name" value="HAMP"/>
    <property type="match status" value="1"/>
</dbReference>
<dbReference type="Proteomes" id="UP001596189">
    <property type="component" value="Unassembled WGS sequence"/>
</dbReference>
<dbReference type="InterPro" id="IPR003660">
    <property type="entry name" value="HAMP_dom"/>
</dbReference>
<keyword evidence="4 5" id="KW-0472">Membrane</keyword>
<protein>
    <submittedName>
        <fullName evidence="7">HAMP domain-containing protein</fullName>
    </submittedName>
</protein>
<evidence type="ECO:0000256" key="5">
    <source>
        <dbReference type="SAM" id="Phobius"/>
    </source>
</evidence>
<reference evidence="8" key="1">
    <citation type="journal article" date="2019" name="Int. J. Syst. Evol. Microbiol.">
        <title>The Global Catalogue of Microorganisms (GCM) 10K type strain sequencing project: providing services to taxonomists for standard genome sequencing and annotation.</title>
        <authorList>
            <consortium name="The Broad Institute Genomics Platform"/>
            <consortium name="The Broad Institute Genome Sequencing Center for Infectious Disease"/>
            <person name="Wu L."/>
            <person name="Ma J."/>
        </authorList>
    </citation>
    <scope>NUCLEOTIDE SEQUENCE [LARGE SCALE GENOMIC DNA]</scope>
    <source>
        <strain evidence="8">KACC 14249</strain>
    </source>
</reference>
<comment type="subcellular location">
    <subcellularLocation>
        <location evidence="1">Membrane</location>
        <topology evidence="1">Multi-pass membrane protein</topology>
    </subcellularLocation>
</comment>
<evidence type="ECO:0000256" key="2">
    <source>
        <dbReference type="ARBA" id="ARBA00022692"/>
    </source>
</evidence>
<dbReference type="RefSeq" id="WP_378226913.1">
    <property type="nucleotide sequence ID" value="NZ_JBHSRD010000001.1"/>
</dbReference>
<dbReference type="PANTHER" id="PTHR32089:SF119">
    <property type="entry name" value="METHYL-ACCEPTING CHEMOTAXIS PROTEIN CTPL"/>
    <property type="match status" value="1"/>
</dbReference>
<sequence>MSAVTTAASTEPSTAPAGPRVRHGWFVNRSVRTKLGAGVAIALVGLAALMAVSVNAVQTLESSNQRLLELGRLQSTLMGGDMAHDAVRGDVLQAILFAGKPEGDEASDDLPAQSKTLQDSVEVAKVSGLGGATAAAVAAVGPDLDAYTSSAARLVGLTLTNPAAAQAAYPAFLESFRSLETSLSGLTETVDQAAQQATKEADDAKSSALRSLWITVVLTGLAVALLSLLVARSIAGAVGRVRAAVQALADGDLTHPTGLRSRDELGRMGAALDHALENLRAVLEQVSASAVSVASSSEELSV</sequence>
<evidence type="ECO:0000256" key="4">
    <source>
        <dbReference type="ARBA" id="ARBA00023136"/>
    </source>
</evidence>
<proteinExistence type="predicted"/>
<gene>
    <name evidence="7" type="ORF">ACFQDO_00005</name>
</gene>
<feature type="domain" description="HAMP" evidence="6">
    <location>
        <begin position="232"/>
        <end position="284"/>
    </location>
</feature>
<evidence type="ECO:0000256" key="3">
    <source>
        <dbReference type="ARBA" id="ARBA00022989"/>
    </source>
</evidence>
<dbReference type="CDD" id="cd06225">
    <property type="entry name" value="HAMP"/>
    <property type="match status" value="1"/>
</dbReference>
<dbReference type="Gene3D" id="6.10.340.10">
    <property type="match status" value="1"/>
</dbReference>
<keyword evidence="2 5" id="KW-0812">Transmembrane</keyword>
<comment type="caution">
    <text evidence="7">The sequence shown here is derived from an EMBL/GenBank/DDBJ whole genome shotgun (WGS) entry which is preliminary data.</text>
</comment>
<dbReference type="Pfam" id="PF00672">
    <property type="entry name" value="HAMP"/>
    <property type="match status" value="1"/>
</dbReference>
<name>A0ABW1J9U8_9ACTN</name>
<feature type="transmembrane region" description="Helical" evidence="5">
    <location>
        <begin position="35"/>
        <end position="57"/>
    </location>
</feature>
<evidence type="ECO:0000313" key="7">
    <source>
        <dbReference type="EMBL" id="MFC6005498.1"/>
    </source>
</evidence>
<keyword evidence="8" id="KW-1185">Reference proteome</keyword>
<dbReference type="EMBL" id="JBHSRD010000001">
    <property type="protein sequence ID" value="MFC6005498.1"/>
    <property type="molecule type" value="Genomic_DNA"/>
</dbReference>
<feature type="transmembrane region" description="Helical" evidence="5">
    <location>
        <begin position="212"/>
        <end position="231"/>
    </location>
</feature>